<evidence type="ECO:0000256" key="1">
    <source>
        <dbReference type="SAM" id="MobiDB-lite"/>
    </source>
</evidence>
<keyword evidence="2" id="KW-1133">Transmembrane helix</keyword>
<dbReference type="GeneID" id="91091792"/>
<feature type="compositionally biased region" description="Polar residues" evidence="1">
    <location>
        <begin position="795"/>
        <end position="812"/>
    </location>
</feature>
<keyword evidence="2" id="KW-0812">Transmembrane</keyword>
<evidence type="ECO:0000256" key="2">
    <source>
        <dbReference type="SAM" id="Phobius"/>
    </source>
</evidence>
<feature type="region of interest" description="Disordered" evidence="1">
    <location>
        <begin position="782"/>
        <end position="818"/>
    </location>
</feature>
<dbReference type="AlphaFoldDB" id="A0AAX4JN52"/>
<keyword evidence="2" id="KW-0472">Membrane</keyword>
<sequence length="818" mass="91900">MSTSTQYKNRVFNYVQLSLIIGLAFFHGAQALTEFQVLEVVAGFAQNYLAPYNVEVARSINSTLFAEDVTGTADLSTNFDGRELSTEYLFGLFTNIAEDPTDPSPFGSPLSYNVTALLVQHQFVSTSIKFQFHYPVLNQTFPIQIDAFMQVNDKQEIQQYDVSFRRWAWATDVIIPQLIPHMAARVNMTNSADSTAILRSYLSSKLYYSYQPLMGEDNLVCRHLHVPMVALRPSVHCPHIGPSGGDMCIARDYDQVVLDSHFLQGWLAPKYVTPENQDEVGGIQAVSGQELSPLLEIALGAVSTHSWDPTLYATALLGYFLFFYVFSNLLWFIYFRRSSVFPTCGLEHQKNIVMYTMNIIFTTIALALELVASPAFAGRYGLWEIQCLRTAGVLTSALYIFELVYRLKMRIPMIAHHFLTIIAISFTVTVFEYTQSMSYLLSAIIWLFQATTEQPTFLGLLLYRLDWDPRIVSKILKFAAIQTFVLKSASAIALIVYWGLHQNYSYQSIDIAWTCMVFIIAVGLLLTQIWGSWVTYKIGDRIMKKPPILSNPNMKGSNLAIYQTIRLKPEYENGNENGKQRHNRNDSVFSTDSNSQQLDDVYGDRFEVLTTDESDSVVNSNNVNNNNINNSVDQTKNNNNNGNSSIGNNNQDYNSNYHYPYKNGNGDNSQNSKLTKLPSFSSLYEAENNHNNGYEIERKSLMSDSDFDLVNEKIDREISSNSFSALLKSHQIKSHINNGSNKNNDIINSHDSNTTSNNATYNSGSSGYYSNYNDLSALSANPTNVPLPKSPAIMSPTTTSATSGHNNGSQGFSEFGKR</sequence>
<protein>
    <submittedName>
        <fullName evidence="3">Uncharacterized protein</fullName>
    </submittedName>
</protein>
<accession>A0AAX4JN52</accession>
<dbReference type="Proteomes" id="UP001355207">
    <property type="component" value="Chromosome 1"/>
</dbReference>
<proteinExistence type="predicted"/>
<gene>
    <name evidence="3" type="ORF">L201_001120</name>
</gene>
<feature type="transmembrane region" description="Helical" evidence="2">
    <location>
        <begin position="383"/>
        <end position="401"/>
    </location>
</feature>
<feature type="transmembrane region" description="Helical" evidence="2">
    <location>
        <begin position="413"/>
        <end position="433"/>
    </location>
</feature>
<evidence type="ECO:0000313" key="3">
    <source>
        <dbReference type="EMBL" id="WWC86247.1"/>
    </source>
</evidence>
<feature type="region of interest" description="Disordered" evidence="1">
    <location>
        <begin position="616"/>
        <end position="673"/>
    </location>
</feature>
<name>A0AAX4JN52_9TREE</name>
<feature type="compositionally biased region" description="Low complexity" evidence="1">
    <location>
        <begin position="616"/>
        <end position="650"/>
    </location>
</feature>
<feature type="compositionally biased region" description="Polar residues" evidence="1">
    <location>
        <begin position="586"/>
        <end position="597"/>
    </location>
</feature>
<reference evidence="3 4" key="1">
    <citation type="submission" date="2024-01" db="EMBL/GenBank/DDBJ databases">
        <title>Comparative genomics of Cryptococcus and Kwoniella reveals pathogenesis evolution and contrasting modes of karyotype evolution via chromosome fusion or intercentromeric recombination.</title>
        <authorList>
            <person name="Coelho M.A."/>
            <person name="David-Palma M."/>
            <person name="Shea T."/>
            <person name="Bowers K."/>
            <person name="McGinley-Smith S."/>
            <person name="Mohammad A.W."/>
            <person name="Gnirke A."/>
            <person name="Yurkov A.M."/>
            <person name="Nowrousian M."/>
            <person name="Sun S."/>
            <person name="Cuomo C.A."/>
            <person name="Heitman J."/>
        </authorList>
    </citation>
    <scope>NUCLEOTIDE SEQUENCE [LARGE SCALE GENOMIC DNA]</scope>
    <source>
        <strain evidence="3 4">CBS 6074</strain>
    </source>
</reference>
<feature type="region of interest" description="Disordered" evidence="1">
    <location>
        <begin position="736"/>
        <end position="759"/>
    </location>
</feature>
<feature type="transmembrane region" description="Helical" evidence="2">
    <location>
        <begin position="511"/>
        <end position="536"/>
    </location>
</feature>
<organism evidence="3 4">
    <name type="scientific">Kwoniella dendrophila CBS 6074</name>
    <dbReference type="NCBI Taxonomy" id="1295534"/>
    <lineage>
        <taxon>Eukaryota</taxon>
        <taxon>Fungi</taxon>
        <taxon>Dikarya</taxon>
        <taxon>Basidiomycota</taxon>
        <taxon>Agaricomycotina</taxon>
        <taxon>Tremellomycetes</taxon>
        <taxon>Tremellales</taxon>
        <taxon>Cryptococcaceae</taxon>
        <taxon>Kwoniella</taxon>
    </lineage>
</organism>
<dbReference type="RefSeq" id="XP_066073010.1">
    <property type="nucleotide sequence ID" value="XM_066216913.1"/>
</dbReference>
<feature type="region of interest" description="Disordered" evidence="1">
    <location>
        <begin position="571"/>
        <end position="597"/>
    </location>
</feature>
<feature type="transmembrane region" description="Helical" evidence="2">
    <location>
        <begin position="439"/>
        <end position="463"/>
    </location>
</feature>
<feature type="transmembrane region" description="Helical" evidence="2">
    <location>
        <begin position="475"/>
        <end position="499"/>
    </location>
</feature>
<dbReference type="EMBL" id="CP144098">
    <property type="protein sequence ID" value="WWC86247.1"/>
    <property type="molecule type" value="Genomic_DNA"/>
</dbReference>
<feature type="transmembrane region" description="Helical" evidence="2">
    <location>
        <begin position="311"/>
        <end position="334"/>
    </location>
</feature>
<evidence type="ECO:0000313" key="4">
    <source>
        <dbReference type="Proteomes" id="UP001355207"/>
    </source>
</evidence>
<feature type="transmembrane region" description="Helical" evidence="2">
    <location>
        <begin position="355"/>
        <end position="377"/>
    </location>
</feature>
<keyword evidence="4" id="KW-1185">Reference proteome</keyword>